<reference evidence="1" key="1">
    <citation type="submission" date="2017-07" db="EMBL/GenBank/DDBJ databases">
        <authorList>
            <person name="Mikheyev A."/>
            <person name="Grau M."/>
        </authorList>
    </citation>
    <scope>NUCLEOTIDE SEQUENCE</scope>
    <source>
        <tissue evidence="1">Venom_gland</tissue>
    </source>
</reference>
<proteinExistence type="predicted"/>
<accession>A0A2D4IAN8</accession>
<protein>
    <submittedName>
        <fullName evidence="1">Uncharacterized protein</fullName>
    </submittedName>
</protein>
<dbReference type="EMBL" id="IACK01088566">
    <property type="protein sequence ID" value="LAA81259.1"/>
    <property type="molecule type" value="Transcribed_RNA"/>
</dbReference>
<name>A0A2D4IAN8_MICLE</name>
<sequence length="107" mass="12433">MCFSGITPLFYECLWMHNLINLQCCFYPDLFCYGGQKEWGKLCLFNEQGEHIYISHFLKDFVSMNFYLSPVTKQDILSSLHTRGQPASVHSTLLFLFGSRAFLFGRS</sequence>
<dbReference type="EMBL" id="IACK01088565">
    <property type="protein sequence ID" value="LAA81255.1"/>
    <property type="molecule type" value="Transcribed_RNA"/>
</dbReference>
<reference evidence="1" key="2">
    <citation type="submission" date="2017-11" db="EMBL/GenBank/DDBJ databases">
        <title>Coralsnake Venomics: Analyses of Venom Gland Transcriptomes and Proteomes of Six Brazilian Taxa.</title>
        <authorList>
            <person name="Aird S.D."/>
            <person name="Jorge da Silva N."/>
            <person name="Qiu L."/>
            <person name="Villar-Briones A."/>
            <person name="Aparecida-Saddi V."/>
            <person name="Campos-Telles M.P."/>
            <person name="Grau M."/>
            <person name="Mikheyev A.S."/>
        </authorList>
    </citation>
    <scope>NUCLEOTIDE SEQUENCE</scope>
    <source>
        <tissue evidence="1">Venom_gland</tissue>
    </source>
</reference>
<evidence type="ECO:0000313" key="1">
    <source>
        <dbReference type="EMBL" id="LAA81255.1"/>
    </source>
</evidence>
<organism evidence="1">
    <name type="scientific">Micrurus lemniscatus lemniscatus</name>
    <dbReference type="NCBI Taxonomy" id="129467"/>
    <lineage>
        <taxon>Eukaryota</taxon>
        <taxon>Metazoa</taxon>
        <taxon>Chordata</taxon>
        <taxon>Craniata</taxon>
        <taxon>Vertebrata</taxon>
        <taxon>Euteleostomi</taxon>
        <taxon>Lepidosauria</taxon>
        <taxon>Squamata</taxon>
        <taxon>Bifurcata</taxon>
        <taxon>Unidentata</taxon>
        <taxon>Episquamata</taxon>
        <taxon>Toxicofera</taxon>
        <taxon>Serpentes</taxon>
        <taxon>Colubroidea</taxon>
        <taxon>Elapidae</taxon>
        <taxon>Elapinae</taxon>
        <taxon>Micrurus</taxon>
    </lineage>
</organism>
<dbReference type="AlphaFoldDB" id="A0A2D4IAN8"/>